<organism evidence="2 3">
    <name type="scientific">Virgibacillus halodenitrificans</name>
    <name type="common">Bacillus halodenitrificans</name>
    <dbReference type="NCBI Taxonomy" id="1482"/>
    <lineage>
        <taxon>Bacteria</taxon>
        <taxon>Bacillati</taxon>
        <taxon>Bacillota</taxon>
        <taxon>Bacilli</taxon>
        <taxon>Bacillales</taxon>
        <taxon>Bacillaceae</taxon>
        <taxon>Virgibacillus</taxon>
    </lineage>
</organism>
<protein>
    <submittedName>
        <fullName evidence="2">Glycosyl transferase</fullName>
    </submittedName>
</protein>
<proteinExistence type="predicted"/>
<feature type="transmembrane region" description="Helical" evidence="1">
    <location>
        <begin position="46"/>
        <end position="65"/>
    </location>
</feature>
<evidence type="ECO:0000313" key="3">
    <source>
        <dbReference type="Proteomes" id="UP000182945"/>
    </source>
</evidence>
<dbReference type="Proteomes" id="UP000182945">
    <property type="component" value="Chromosome"/>
</dbReference>
<sequence length="71" mass="7921">MSKQLSCFISGLIIILLSVTLGEKMVDIVYLDQSLTGEYPSILNGFIHSFMLIGTLVFSIGLIELRKNTER</sequence>
<accession>A0AAC9NJM5</accession>
<reference evidence="2 3" key="1">
    <citation type="submission" date="2016-11" db="EMBL/GenBank/DDBJ databases">
        <title>Complete genome sequencing of Virgibacillus halodenitrificans PDB-F2.</title>
        <authorList>
            <person name="Sun Z."/>
            <person name="Zhou Y."/>
            <person name="Li H."/>
        </authorList>
    </citation>
    <scope>NUCLEOTIDE SEQUENCE [LARGE SCALE GENOMIC DNA]</scope>
    <source>
        <strain evidence="2 3">PDB-F2</strain>
    </source>
</reference>
<dbReference type="RefSeq" id="WP_071648491.1">
    <property type="nucleotide sequence ID" value="NZ_CP017962.1"/>
</dbReference>
<keyword evidence="1" id="KW-1133">Transmembrane helix</keyword>
<keyword evidence="1" id="KW-0812">Transmembrane</keyword>
<dbReference type="GeneID" id="71513768"/>
<keyword evidence="2" id="KW-0808">Transferase</keyword>
<evidence type="ECO:0000313" key="2">
    <source>
        <dbReference type="EMBL" id="APC47587.1"/>
    </source>
</evidence>
<keyword evidence="1" id="KW-0472">Membrane</keyword>
<dbReference type="EMBL" id="CP017962">
    <property type="protein sequence ID" value="APC47587.1"/>
    <property type="molecule type" value="Genomic_DNA"/>
</dbReference>
<dbReference type="GO" id="GO:0016740">
    <property type="term" value="F:transferase activity"/>
    <property type="evidence" value="ECO:0007669"/>
    <property type="project" value="UniProtKB-KW"/>
</dbReference>
<evidence type="ECO:0000256" key="1">
    <source>
        <dbReference type="SAM" id="Phobius"/>
    </source>
</evidence>
<dbReference type="AlphaFoldDB" id="A0AAC9NJM5"/>
<dbReference type="KEGG" id="vhl:BME96_05130"/>
<gene>
    <name evidence="2" type="ORF">BME96_05130</name>
</gene>
<name>A0AAC9NJM5_VIRHA</name>